<evidence type="ECO:0000256" key="8">
    <source>
        <dbReference type="ARBA" id="ARBA00023273"/>
    </source>
</evidence>
<sequence>MGTEDSGWVFDSLVGFLKGPIWSSPLLTFVEERSIIFESEMEDNKEYFEAYQEYKNLVDLLLGSYMEDMGITPEQFEHACTVNKQTKIPVQFQQSLFEQIWAANEYLVFKRMMIQKNLELQLQALSMIEQKFGLTPASLTCGPDAHFPQEELVMDELLSKQSQEEDPTEETEEDLKKEHQRLATKYESEKAALKEALDISTNSLHSFSDVREGPEDCQATGDPWDDDLIPELLKRPSPLPSISNLCDYGHGEAAQQIVEKTPIEPENHEEMRKREEYLKERRDQLVALKKQARCQYLETVKKRPSTARSIAEATMKGESNLEHSTASDPSIIQVRKALAARLKAEVVDP</sequence>
<dbReference type="GeneID" id="105265773"/>
<comment type="similarity">
    <text evidence="3">Belongs to the CFAP36 family.</text>
</comment>
<dbReference type="EMBL" id="GBYB01014908">
    <property type="protein sequence ID" value="JAG84675.1"/>
    <property type="molecule type" value="Transcribed_RNA"/>
</dbReference>
<accession>A0A0C9QJD1</accession>
<name>A0A0C9QJD1_9HYME</name>
<keyword evidence="7" id="KW-0969">Cilium</keyword>
<dbReference type="RefSeq" id="XP_011301784.1">
    <property type="nucleotide sequence ID" value="XM_011303482.1"/>
</dbReference>
<evidence type="ECO:0000256" key="7">
    <source>
        <dbReference type="ARBA" id="ARBA00023069"/>
    </source>
</evidence>
<keyword evidence="5" id="KW-0963">Cytoplasm</keyword>
<accession>A0A9R1TYW9</accession>
<organism evidence="12">
    <name type="scientific">Fopius arisanus</name>
    <dbReference type="NCBI Taxonomy" id="64838"/>
    <lineage>
        <taxon>Eukaryota</taxon>
        <taxon>Metazoa</taxon>
        <taxon>Ecdysozoa</taxon>
        <taxon>Arthropoda</taxon>
        <taxon>Hexapoda</taxon>
        <taxon>Insecta</taxon>
        <taxon>Pterygota</taxon>
        <taxon>Neoptera</taxon>
        <taxon>Endopterygota</taxon>
        <taxon>Hymenoptera</taxon>
        <taxon>Apocrita</taxon>
        <taxon>Ichneumonoidea</taxon>
        <taxon>Braconidae</taxon>
        <taxon>Opiinae</taxon>
        <taxon>Fopius</taxon>
    </lineage>
</organism>
<keyword evidence="8" id="KW-0966">Cell projection</keyword>
<evidence type="ECO:0000256" key="10">
    <source>
        <dbReference type="SAM" id="MobiDB-lite"/>
    </source>
</evidence>
<dbReference type="Pfam" id="PF11527">
    <property type="entry name" value="ARL2_Bind_BART"/>
    <property type="match status" value="1"/>
</dbReference>
<dbReference type="OrthoDB" id="272687at2759"/>
<dbReference type="GO" id="GO:0005930">
    <property type="term" value="C:axoneme"/>
    <property type="evidence" value="ECO:0007669"/>
    <property type="project" value="TreeGrafter"/>
</dbReference>
<feature type="domain" description="BART" evidence="11">
    <location>
        <begin position="6"/>
        <end position="121"/>
    </location>
</feature>
<evidence type="ECO:0000256" key="1">
    <source>
        <dbReference type="ARBA" id="ARBA00004138"/>
    </source>
</evidence>
<evidence type="ECO:0000313" key="12">
    <source>
        <dbReference type="EMBL" id="JAG84675.1"/>
    </source>
</evidence>
<dbReference type="GO" id="GO:0097546">
    <property type="term" value="C:ciliary base"/>
    <property type="evidence" value="ECO:0007669"/>
    <property type="project" value="TreeGrafter"/>
</dbReference>
<dbReference type="KEGG" id="fas:105265773"/>
<protein>
    <recommendedName>
        <fullName evidence="4">Cilia- and flagella-associated protein 36</fullName>
    </recommendedName>
    <alternativeName>
        <fullName evidence="9">Coiled-coil domain-containing protein 104</fullName>
    </alternativeName>
</protein>
<evidence type="ECO:0000256" key="3">
    <source>
        <dbReference type="ARBA" id="ARBA00007460"/>
    </source>
</evidence>
<feature type="region of interest" description="Disordered" evidence="10">
    <location>
        <begin position="303"/>
        <end position="327"/>
    </location>
</feature>
<evidence type="ECO:0000256" key="5">
    <source>
        <dbReference type="ARBA" id="ARBA00022490"/>
    </source>
</evidence>
<reference evidence="14" key="2">
    <citation type="submission" date="2025-04" db="UniProtKB">
        <authorList>
            <consortium name="RefSeq"/>
        </authorList>
    </citation>
    <scope>IDENTIFICATION</scope>
</reference>
<keyword evidence="6" id="KW-0175">Coiled coil</keyword>
<evidence type="ECO:0000256" key="6">
    <source>
        <dbReference type="ARBA" id="ARBA00023054"/>
    </source>
</evidence>
<evidence type="ECO:0000313" key="13">
    <source>
        <dbReference type="Proteomes" id="UP000694866"/>
    </source>
</evidence>
<dbReference type="InterPro" id="IPR042541">
    <property type="entry name" value="BART_sf"/>
</dbReference>
<reference evidence="12" key="1">
    <citation type="submission" date="2015-01" db="EMBL/GenBank/DDBJ databases">
        <title>Transcriptome Assembly of Fopius arisanus.</title>
        <authorList>
            <person name="Geib S."/>
        </authorList>
    </citation>
    <scope>NUCLEOTIDE SEQUENCE</scope>
</reference>
<dbReference type="PANTHER" id="PTHR21532">
    <property type="entry name" value="PHOSPHODIESTERASE HL"/>
    <property type="match status" value="1"/>
</dbReference>
<comment type="subcellular location">
    <subcellularLocation>
        <location evidence="1">Cell projection</location>
        <location evidence="1">Cilium</location>
    </subcellularLocation>
    <subcellularLocation>
        <location evidence="2">Cytoplasm</location>
    </subcellularLocation>
</comment>
<dbReference type="InterPro" id="IPR038888">
    <property type="entry name" value="CFAP36"/>
</dbReference>
<proteinExistence type="inferred from homology"/>
<dbReference type="PANTHER" id="PTHR21532:SF0">
    <property type="entry name" value="CILIA- AND FLAGELLA-ASSOCIATED PROTEIN 36"/>
    <property type="match status" value="1"/>
</dbReference>
<evidence type="ECO:0000256" key="9">
    <source>
        <dbReference type="ARBA" id="ARBA00031593"/>
    </source>
</evidence>
<evidence type="ECO:0000256" key="4">
    <source>
        <dbReference type="ARBA" id="ARBA00021815"/>
    </source>
</evidence>
<feature type="compositionally biased region" description="Acidic residues" evidence="10">
    <location>
        <begin position="164"/>
        <end position="173"/>
    </location>
</feature>
<evidence type="ECO:0000259" key="11">
    <source>
        <dbReference type="Pfam" id="PF11527"/>
    </source>
</evidence>
<dbReference type="AlphaFoldDB" id="A0A0C9QJD1"/>
<dbReference type="InterPro" id="IPR023379">
    <property type="entry name" value="BART_dom"/>
</dbReference>
<dbReference type="Proteomes" id="UP000694866">
    <property type="component" value="Unplaced"/>
</dbReference>
<gene>
    <name evidence="12" type="primary">Ccdc104</name>
    <name evidence="14" type="synonym">LOC105265773</name>
    <name evidence="12" type="ORF">g.45253</name>
</gene>
<keyword evidence="14" id="KW-0282">Flagellum</keyword>
<evidence type="ECO:0000313" key="14">
    <source>
        <dbReference type="RefSeq" id="XP_011301784.1"/>
    </source>
</evidence>
<evidence type="ECO:0000256" key="2">
    <source>
        <dbReference type="ARBA" id="ARBA00004496"/>
    </source>
</evidence>
<feature type="region of interest" description="Disordered" evidence="10">
    <location>
        <begin position="159"/>
        <end position="180"/>
    </location>
</feature>
<keyword evidence="13" id="KW-1185">Reference proteome</keyword>
<dbReference type="Gene3D" id="1.20.1520.10">
    <property type="entry name" value="ADP-ribosylation factor-like 2-binding protein, domain"/>
    <property type="match status" value="1"/>
</dbReference>